<reference evidence="3 4" key="1">
    <citation type="submission" date="2023-12" db="EMBL/GenBank/DDBJ databases">
        <title>Novel species of the genus Arcicella isolated from rivers.</title>
        <authorList>
            <person name="Lu H."/>
        </authorList>
    </citation>
    <scope>NUCLEOTIDE SEQUENCE [LARGE SCALE GENOMIC DNA]</scope>
    <source>
        <strain evidence="3 4">LMG 21963</strain>
    </source>
</reference>
<evidence type="ECO:0000313" key="3">
    <source>
        <dbReference type="EMBL" id="MEA5257183.1"/>
    </source>
</evidence>
<evidence type="ECO:0000256" key="1">
    <source>
        <dbReference type="ARBA" id="ARBA00006594"/>
    </source>
</evidence>
<gene>
    <name evidence="3" type="ORF">VB264_05250</name>
</gene>
<keyword evidence="3" id="KW-0489">Methyltransferase</keyword>
<dbReference type="EMBL" id="JAYFUL010000006">
    <property type="protein sequence ID" value="MEA5257183.1"/>
    <property type="molecule type" value="Genomic_DNA"/>
</dbReference>
<protein>
    <submittedName>
        <fullName evidence="3">N-6 DNA methylase</fullName>
    </submittedName>
</protein>
<sequence>MNLAQEVPKELKKFAAVMDKLAYRNGSYSDVFSDNLDYMLACFLTTGDKERAEQLQKKYKGEYALFDELLKEYIMCMNDVLGGNKSWYDGLGTIYETISSHWKSSALGQFFTPCALVDAMTFMTLGEDEQGFGKRVLDNCCGSGRMLISAHAHAPGNYQFGSDIDPICTKMTAINMMLHGCVGEVSCMDSLAYTWKFGYRINTHLNRVGVPTIEHIEKFEDSYFYVKDKECKVVEPPKPKERGKYEPAKMEPTILQNGQMSLF</sequence>
<keyword evidence="3" id="KW-0808">Transferase</keyword>
<accession>A0ABU5QJG8</accession>
<dbReference type="PANTHER" id="PTHR42998">
    <property type="entry name" value="TYPE I RESTRICTION ENZYME HINDVIIP M PROTEIN-RELATED"/>
    <property type="match status" value="1"/>
</dbReference>
<name>A0ABU5QJG8_9BACT</name>
<keyword evidence="4" id="KW-1185">Reference proteome</keyword>
<dbReference type="PANTHER" id="PTHR42998:SF1">
    <property type="entry name" value="TYPE I RESTRICTION ENZYME HINDI METHYLASE SUBUNIT"/>
    <property type="match status" value="1"/>
</dbReference>
<dbReference type="InterPro" id="IPR029063">
    <property type="entry name" value="SAM-dependent_MTases_sf"/>
</dbReference>
<dbReference type="PRINTS" id="PR00507">
    <property type="entry name" value="N12N6MTFRASE"/>
</dbReference>
<feature type="domain" description="DNA methylase adenine-specific" evidence="2">
    <location>
        <begin position="88"/>
        <end position="184"/>
    </location>
</feature>
<dbReference type="Proteomes" id="UP001304671">
    <property type="component" value="Unassembled WGS sequence"/>
</dbReference>
<dbReference type="Pfam" id="PF02384">
    <property type="entry name" value="N6_Mtase"/>
    <property type="match status" value="1"/>
</dbReference>
<dbReference type="RefSeq" id="WP_323247391.1">
    <property type="nucleotide sequence ID" value="NZ_JAYFUL010000006.1"/>
</dbReference>
<dbReference type="InterPro" id="IPR003356">
    <property type="entry name" value="DNA_methylase_A-5"/>
</dbReference>
<dbReference type="GO" id="GO:0032259">
    <property type="term" value="P:methylation"/>
    <property type="evidence" value="ECO:0007669"/>
    <property type="project" value="UniProtKB-KW"/>
</dbReference>
<dbReference type="InterPro" id="IPR052916">
    <property type="entry name" value="Type-I_RE_MTase_Subunit"/>
</dbReference>
<dbReference type="SUPFAM" id="SSF53335">
    <property type="entry name" value="S-adenosyl-L-methionine-dependent methyltransferases"/>
    <property type="match status" value="1"/>
</dbReference>
<comment type="caution">
    <text evidence="3">The sequence shown here is derived from an EMBL/GenBank/DDBJ whole genome shotgun (WGS) entry which is preliminary data.</text>
</comment>
<proteinExistence type="inferred from homology"/>
<organism evidence="3 4">
    <name type="scientific">Arcicella aquatica</name>
    <dbReference type="NCBI Taxonomy" id="217141"/>
    <lineage>
        <taxon>Bacteria</taxon>
        <taxon>Pseudomonadati</taxon>
        <taxon>Bacteroidota</taxon>
        <taxon>Cytophagia</taxon>
        <taxon>Cytophagales</taxon>
        <taxon>Flectobacillaceae</taxon>
        <taxon>Arcicella</taxon>
    </lineage>
</organism>
<dbReference type="Gene3D" id="3.40.50.150">
    <property type="entry name" value="Vaccinia Virus protein VP39"/>
    <property type="match status" value="1"/>
</dbReference>
<evidence type="ECO:0000259" key="2">
    <source>
        <dbReference type="Pfam" id="PF02384"/>
    </source>
</evidence>
<evidence type="ECO:0000313" key="4">
    <source>
        <dbReference type="Proteomes" id="UP001304671"/>
    </source>
</evidence>
<comment type="similarity">
    <text evidence="1">Belongs to the N(4)/N(6)-methyltransferase family.</text>
</comment>
<dbReference type="GO" id="GO:0008168">
    <property type="term" value="F:methyltransferase activity"/>
    <property type="evidence" value="ECO:0007669"/>
    <property type="project" value="UniProtKB-KW"/>
</dbReference>